<sequence length="294" mass="32783">MIGDPGPDGMALPDDHIAEWKGHALTVRASQLVLQRTLDPLPNSALAFADALYPWEKVSAWSRDYLLASADFLLSWADQFAPYEFDPHAVNRIAYRPYLMLARCGLEAAAHGLWLVAAESPKDCVRRHVRLMNRDFHYHRAALKAGKLDESLIQERIDALAARAAETEPSLRPTEKPPGYEQLVRLAAETLESDPDRWAYLWNAASGAAHGQNWFGIEAFELMSKEEYEPGYFRVKRMPAADFITDTLDAAVSTLAGGTHLWLQYAGVSGSVWLQAIQDVFARMPKADDADNNS</sequence>
<dbReference type="RefSeq" id="WP_187095197.1">
    <property type="nucleotide sequence ID" value="NZ_CP059894.1"/>
</dbReference>
<evidence type="ECO:0000313" key="1">
    <source>
        <dbReference type="EMBL" id="QNJ90047.1"/>
    </source>
</evidence>
<dbReference type="Proteomes" id="UP000515498">
    <property type="component" value="Chromosome"/>
</dbReference>
<dbReference type="EMBL" id="CP059894">
    <property type="protein sequence ID" value="QNJ90047.1"/>
    <property type="molecule type" value="Genomic_DNA"/>
</dbReference>
<proteinExistence type="predicted"/>
<organism evidence="1 2">
    <name type="scientific">Mycolicibacterium fluoranthenivorans</name>
    <dbReference type="NCBI Taxonomy" id="258505"/>
    <lineage>
        <taxon>Bacteria</taxon>
        <taxon>Bacillati</taxon>
        <taxon>Actinomycetota</taxon>
        <taxon>Actinomycetes</taxon>
        <taxon>Mycobacteriales</taxon>
        <taxon>Mycobacteriaceae</taxon>
        <taxon>Mycolicibacterium</taxon>
    </lineage>
</organism>
<dbReference type="KEGG" id="mflu:HZU40_17190"/>
<reference evidence="1 2" key="1">
    <citation type="submission" date="2020-07" db="EMBL/GenBank/DDBJ databases">
        <title>Draft genome sequence of four isobutane-metabolizing strains capable of cometabolically degrading diverse ether contaminants.</title>
        <authorList>
            <person name="Chen W."/>
            <person name="Faulkner N."/>
            <person name="Smith C."/>
            <person name="Hyman M."/>
        </authorList>
    </citation>
    <scope>NUCLEOTIDE SEQUENCE [LARGE SCALE GENOMIC DNA]</scope>
    <source>
        <strain evidence="1 2">2A</strain>
    </source>
</reference>
<name>A0A7G8P6T1_9MYCO</name>
<protein>
    <submittedName>
        <fullName evidence="1">Uncharacterized protein</fullName>
    </submittedName>
</protein>
<gene>
    <name evidence="1" type="ORF">HZU40_17190</name>
</gene>
<accession>A0A7G8P6T1</accession>
<dbReference type="AlphaFoldDB" id="A0A7G8P6T1"/>
<evidence type="ECO:0000313" key="2">
    <source>
        <dbReference type="Proteomes" id="UP000515498"/>
    </source>
</evidence>